<dbReference type="Pfam" id="PF09684">
    <property type="entry name" value="Tail_P2_I"/>
    <property type="match status" value="1"/>
</dbReference>
<dbReference type="NCBIfam" id="TIGR01634">
    <property type="entry name" value="tail_P2_I"/>
    <property type="match status" value="1"/>
</dbReference>
<evidence type="ECO:0000313" key="1">
    <source>
        <dbReference type="EMBL" id="PPB72078.1"/>
    </source>
</evidence>
<sequence length="205" mass="22769">MSLLPNHKSKFDKKIDELFGIGLDSLDISVIDTLSSSCPKQLLPVLAASFDVDIDTLSEVAARELIKNAFEIHYYSGTFYSLQKALSSFFDTAKVYEWFSYGGKPYHFKLELEASNQGIDKESLIKMDKIVNAYKNVRSVYDGVTIKISSKANTLAGAYLIQGESIEVYPFVLREINANGGYFVANTIKQDEIIGLNLNLKGVVA</sequence>
<dbReference type="InterPro" id="IPR006521">
    <property type="entry name" value="Tail_protein_I"/>
</dbReference>
<dbReference type="RefSeq" id="WP_104064307.1">
    <property type="nucleotide sequence ID" value="NZ_NIQH01000004.1"/>
</dbReference>
<dbReference type="Proteomes" id="UP000239685">
    <property type="component" value="Unassembled WGS sequence"/>
</dbReference>
<comment type="caution">
    <text evidence="1">The sequence shown here is derived from an EMBL/GenBank/DDBJ whole genome shotgun (WGS) entry which is preliminary data.</text>
</comment>
<dbReference type="EMBL" id="NIQP01000003">
    <property type="protein sequence ID" value="PPB72078.1"/>
    <property type="molecule type" value="Genomic_DNA"/>
</dbReference>
<proteinExistence type="predicted"/>
<accession>A0A855NBM4</accession>
<organism evidence="1 2">
    <name type="scientific">Campylobacter hyointestinalis subsp. hyointestinalis</name>
    <dbReference type="NCBI Taxonomy" id="91352"/>
    <lineage>
        <taxon>Bacteria</taxon>
        <taxon>Pseudomonadati</taxon>
        <taxon>Campylobacterota</taxon>
        <taxon>Epsilonproteobacteria</taxon>
        <taxon>Campylobacterales</taxon>
        <taxon>Campylobacteraceae</taxon>
        <taxon>Campylobacter</taxon>
    </lineage>
</organism>
<protein>
    <submittedName>
        <fullName evidence="1">Phage tail protein I</fullName>
    </submittedName>
</protein>
<reference evidence="1 2" key="1">
    <citation type="submission" date="2017-06" db="EMBL/GenBank/DDBJ databases">
        <title>Updating the genomic taxonomy and epidemiology of Campylobacter hyointestinalis; discovery in New Zealand farmed ruminants.</title>
        <authorList>
            <person name="Wilkinson D.A."/>
            <person name="Fayaz A."/>
            <person name="Biggs P.J."/>
            <person name="Midwinter A.C."/>
        </authorList>
    </citation>
    <scope>NUCLEOTIDE SEQUENCE [LARGE SCALE GENOMIC DNA]</scope>
    <source>
        <strain evidence="1 2">S1614a</strain>
    </source>
</reference>
<evidence type="ECO:0000313" key="2">
    <source>
        <dbReference type="Proteomes" id="UP000239685"/>
    </source>
</evidence>
<dbReference type="AlphaFoldDB" id="A0A855NBM4"/>
<name>A0A855NBM4_CAMHY</name>
<gene>
    <name evidence="1" type="ORF">CDQ78_03870</name>
</gene>